<keyword evidence="3" id="KW-0238">DNA-binding</keyword>
<evidence type="ECO:0000256" key="3">
    <source>
        <dbReference type="ARBA" id="ARBA00023125"/>
    </source>
</evidence>
<dbReference type="AlphaFoldDB" id="A0A1R3T2R2"/>
<sequence length="122" mass="14475">MKELTAKEEEVMRFFWDEGPQFVKQLVEKYPDPKPHFNTISTYARMLEEKGFLSHEAFGSTYRYFAIISEEEYRNGTLRSVVKKYFDNSYLNVVSSLIKEQDISVEEIRKLLDEVEQSDSKK</sequence>
<keyword evidence="2" id="KW-0805">Transcription regulation</keyword>
<name>A0A1R3T2R2_9BACT</name>
<dbReference type="InterPro" id="IPR005650">
    <property type="entry name" value="BlaI_family"/>
</dbReference>
<protein>
    <submittedName>
        <fullName evidence="5">Penicillinase repressor</fullName>
    </submittedName>
</protein>
<evidence type="ECO:0000313" key="5">
    <source>
        <dbReference type="EMBL" id="SCD20289.1"/>
    </source>
</evidence>
<dbReference type="InterPro" id="IPR036390">
    <property type="entry name" value="WH_DNA-bd_sf"/>
</dbReference>
<evidence type="ECO:0000256" key="4">
    <source>
        <dbReference type="ARBA" id="ARBA00023163"/>
    </source>
</evidence>
<reference evidence="5 6" key="1">
    <citation type="submission" date="2016-08" db="EMBL/GenBank/DDBJ databases">
        <authorList>
            <person name="Seilhamer J.J."/>
        </authorList>
    </citation>
    <scope>NUCLEOTIDE SEQUENCE [LARGE SCALE GENOMIC DNA]</scope>
    <source>
        <strain evidence="5">M3/6</strain>
    </source>
</reference>
<dbReference type="RefSeq" id="WP_076930233.1">
    <property type="nucleotide sequence ID" value="NZ_LT605205.1"/>
</dbReference>
<evidence type="ECO:0000256" key="1">
    <source>
        <dbReference type="ARBA" id="ARBA00011046"/>
    </source>
</evidence>
<keyword evidence="4" id="KW-0804">Transcription</keyword>
<proteinExistence type="inferred from homology"/>
<dbReference type="STRING" id="1642647.PSM36_1468"/>
<dbReference type="Gene3D" id="1.10.10.10">
    <property type="entry name" value="Winged helix-like DNA-binding domain superfamily/Winged helix DNA-binding domain"/>
    <property type="match status" value="1"/>
</dbReference>
<dbReference type="Gene3D" id="1.10.4040.10">
    <property type="entry name" value="Penicillinase repressor domain"/>
    <property type="match status" value="1"/>
</dbReference>
<dbReference type="Proteomes" id="UP000187464">
    <property type="component" value="Chromosome I"/>
</dbReference>
<dbReference type="EMBL" id="LT605205">
    <property type="protein sequence ID" value="SCD20289.1"/>
    <property type="molecule type" value="Genomic_DNA"/>
</dbReference>
<dbReference type="GO" id="GO:0045892">
    <property type="term" value="P:negative regulation of DNA-templated transcription"/>
    <property type="evidence" value="ECO:0007669"/>
    <property type="project" value="InterPro"/>
</dbReference>
<dbReference type="PIRSF" id="PIRSF019455">
    <property type="entry name" value="CopR_AtkY"/>
    <property type="match status" value="1"/>
</dbReference>
<dbReference type="Pfam" id="PF03965">
    <property type="entry name" value="Penicillinase_R"/>
    <property type="match status" value="1"/>
</dbReference>
<dbReference type="GO" id="GO:0003677">
    <property type="term" value="F:DNA binding"/>
    <property type="evidence" value="ECO:0007669"/>
    <property type="project" value="UniProtKB-KW"/>
</dbReference>
<evidence type="ECO:0000256" key="2">
    <source>
        <dbReference type="ARBA" id="ARBA00023015"/>
    </source>
</evidence>
<keyword evidence="6" id="KW-1185">Reference proteome</keyword>
<gene>
    <name evidence="5" type="ORF">PSM36_1468</name>
</gene>
<dbReference type="InterPro" id="IPR036388">
    <property type="entry name" value="WH-like_DNA-bd_sf"/>
</dbReference>
<dbReference type="KEGG" id="psac:PSM36_1468"/>
<evidence type="ECO:0000313" key="6">
    <source>
        <dbReference type="Proteomes" id="UP000187464"/>
    </source>
</evidence>
<comment type="similarity">
    <text evidence="1">Belongs to the BlaI transcriptional regulatory family.</text>
</comment>
<organism evidence="5 6">
    <name type="scientific">Proteiniphilum saccharofermentans</name>
    <dbReference type="NCBI Taxonomy" id="1642647"/>
    <lineage>
        <taxon>Bacteria</taxon>
        <taxon>Pseudomonadati</taxon>
        <taxon>Bacteroidota</taxon>
        <taxon>Bacteroidia</taxon>
        <taxon>Bacteroidales</taxon>
        <taxon>Dysgonomonadaceae</taxon>
        <taxon>Proteiniphilum</taxon>
    </lineage>
</organism>
<dbReference type="SUPFAM" id="SSF46785">
    <property type="entry name" value="Winged helix' DNA-binding domain"/>
    <property type="match status" value="1"/>
</dbReference>
<accession>A0A1R3T2R2</accession>